<evidence type="ECO:0000256" key="5">
    <source>
        <dbReference type="ARBA" id="ARBA00023136"/>
    </source>
</evidence>
<sequence length="492" mass="51820">MGGRRAAGSLPGAAARASGFTGPPAKKRNLELLLILFAIAICGFAEASVELAINDKLPSSFATMVGGLAVLALVAHLVVRQWAAYADPLILPISILLTGLGLTLIHRLDEATVKQNPHNVTMASGQIMWTVIAIAVFAGFVVWVKHHRVLQRYTYLVMAVSLVMLVAPAFFSGDTYGARRWIRLGPLSFQPGEFTKLAIIVFFASYLMANRDALALVGRKIMGISLPRGRNMGPVLVIWAVSLVVLVAESDLGTSMIFFGAFIVMLYIATERTGWLVLGCGMALAGAVAAGTLVSHVTYRVNNWLDPMDYYTHVVNGQPPLGSSPQLAQSLFALANGGFTGTGLGLGHSILIGFASRSDWILATVGEELGTAGLMAVLLLYMLLAQRGMHTAIRLTDPFGKLLASGLAATLILQVFVVSGGVIGLIPQTGKALPFLAQGGSSTVANWIMVALLIKLSDAAGQAELTAPQDPAETLTISAEEIAAARAEFGAA</sequence>
<feature type="transmembrane region" description="Helical" evidence="7">
    <location>
        <begin position="360"/>
        <end position="381"/>
    </location>
</feature>
<evidence type="ECO:0000256" key="3">
    <source>
        <dbReference type="ARBA" id="ARBA00022960"/>
    </source>
</evidence>
<feature type="region of interest" description="Disordered" evidence="6">
    <location>
        <begin position="1"/>
        <end position="20"/>
    </location>
</feature>
<dbReference type="EMBL" id="JBHEZZ010000032">
    <property type="protein sequence ID" value="MFC1406714.1"/>
    <property type="molecule type" value="Genomic_DNA"/>
</dbReference>
<accession>A0ABV6UZ18</accession>
<feature type="transmembrane region" description="Helical" evidence="7">
    <location>
        <begin position="432"/>
        <end position="454"/>
    </location>
</feature>
<dbReference type="RefSeq" id="WP_051725604.1">
    <property type="nucleotide sequence ID" value="NZ_JBHEZZ010000032.1"/>
</dbReference>
<evidence type="ECO:0000256" key="1">
    <source>
        <dbReference type="ARBA" id="ARBA00004141"/>
    </source>
</evidence>
<dbReference type="PANTHER" id="PTHR30474:SF3">
    <property type="entry name" value="PEPTIDOGLYCAN GLYCOSYLTRANSFERASE RODA"/>
    <property type="match status" value="1"/>
</dbReference>
<feature type="transmembrane region" description="Helical" evidence="7">
    <location>
        <begin position="32"/>
        <end position="53"/>
    </location>
</feature>
<feature type="transmembrane region" description="Helical" evidence="7">
    <location>
        <begin position="59"/>
        <end position="79"/>
    </location>
</feature>
<reference evidence="8 9" key="1">
    <citation type="submission" date="2024-09" db="EMBL/GenBank/DDBJ databases">
        <authorList>
            <person name="Lee S.D."/>
        </authorList>
    </citation>
    <scope>NUCLEOTIDE SEQUENCE [LARGE SCALE GENOMIC DNA]</scope>
    <source>
        <strain evidence="8 9">N1-5</strain>
    </source>
</reference>
<keyword evidence="9" id="KW-1185">Reference proteome</keyword>
<dbReference type="Pfam" id="PF01098">
    <property type="entry name" value="FTSW_RODA_SPOVE"/>
    <property type="match status" value="1"/>
</dbReference>
<keyword evidence="3" id="KW-0133">Cell shape</keyword>
<feature type="transmembrane region" description="Helical" evidence="7">
    <location>
        <begin position="126"/>
        <end position="144"/>
    </location>
</feature>
<evidence type="ECO:0000256" key="2">
    <source>
        <dbReference type="ARBA" id="ARBA00022692"/>
    </source>
</evidence>
<feature type="compositionally biased region" description="Low complexity" evidence="6">
    <location>
        <begin position="1"/>
        <end position="19"/>
    </location>
</feature>
<feature type="transmembrane region" description="Helical" evidence="7">
    <location>
        <begin position="153"/>
        <end position="171"/>
    </location>
</feature>
<gene>
    <name evidence="8" type="ORF">ACEZDJ_36030</name>
</gene>
<name>A0ABV6UZ18_9ACTN</name>
<dbReference type="PANTHER" id="PTHR30474">
    <property type="entry name" value="CELL CYCLE PROTEIN"/>
    <property type="match status" value="1"/>
</dbReference>
<keyword evidence="4 7" id="KW-1133">Transmembrane helix</keyword>
<evidence type="ECO:0000256" key="6">
    <source>
        <dbReference type="SAM" id="MobiDB-lite"/>
    </source>
</evidence>
<feature type="transmembrane region" description="Helical" evidence="7">
    <location>
        <begin position="276"/>
        <end position="299"/>
    </location>
</feature>
<organism evidence="8 9">
    <name type="scientific">Streptacidiphilus cavernicola</name>
    <dbReference type="NCBI Taxonomy" id="3342716"/>
    <lineage>
        <taxon>Bacteria</taxon>
        <taxon>Bacillati</taxon>
        <taxon>Actinomycetota</taxon>
        <taxon>Actinomycetes</taxon>
        <taxon>Kitasatosporales</taxon>
        <taxon>Streptomycetaceae</taxon>
        <taxon>Streptacidiphilus</taxon>
    </lineage>
</organism>
<evidence type="ECO:0000256" key="7">
    <source>
        <dbReference type="SAM" id="Phobius"/>
    </source>
</evidence>
<feature type="transmembrane region" description="Helical" evidence="7">
    <location>
        <begin position="229"/>
        <end position="246"/>
    </location>
</feature>
<evidence type="ECO:0000256" key="4">
    <source>
        <dbReference type="ARBA" id="ARBA00022989"/>
    </source>
</evidence>
<keyword evidence="5 7" id="KW-0472">Membrane</keyword>
<evidence type="ECO:0000313" key="8">
    <source>
        <dbReference type="EMBL" id="MFC1406714.1"/>
    </source>
</evidence>
<feature type="transmembrane region" description="Helical" evidence="7">
    <location>
        <begin position="191"/>
        <end position="209"/>
    </location>
</feature>
<feature type="transmembrane region" description="Helical" evidence="7">
    <location>
        <begin position="402"/>
        <end position="426"/>
    </location>
</feature>
<protein>
    <submittedName>
        <fullName evidence="8">FtsW/RodA/SpoVE family cell cycle protein</fullName>
    </submittedName>
</protein>
<dbReference type="Proteomes" id="UP001592528">
    <property type="component" value="Unassembled WGS sequence"/>
</dbReference>
<comment type="caution">
    <text evidence="8">The sequence shown here is derived from an EMBL/GenBank/DDBJ whole genome shotgun (WGS) entry which is preliminary data.</text>
</comment>
<feature type="transmembrane region" description="Helical" evidence="7">
    <location>
        <begin position="86"/>
        <end position="106"/>
    </location>
</feature>
<dbReference type="InterPro" id="IPR001182">
    <property type="entry name" value="FtsW/RodA"/>
</dbReference>
<evidence type="ECO:0000313" key="9">
    <source>
        <dbReference type="Proteomes" id="UP001592528"/>
    </source>
</evidence>
<proteinExistence type="predicted"/>
<keyword evidence="2 7" id="KW-0812">Transmembrane</keyword>
<comment type="subcellular location">
    <subcellularLocation>
        <location evidence="1">Membrane</location>
        <topology evidence="1">Multi-pass membrane protein</topology>
    </subcellularLocation>
</comment>
<feature type="transmembrane region" description="Helical" evidence="7">
    <location>
        <begin position="252"/>
        <end position="269"/>
    </location>
</feature>